<dbReference type="GeneTree" id="ENSGT00830000128449"/>
<dbReference type="GO" id="GO:0008270">
    <property type="term" value="F:zinc ion binding"/>
    <property type="evidence" value="ECO:0007669"/>
    <property type="project" value="UniProtKB-KW"/>
</dbReference>
<evidence type="ECO:0000256" key="4">
    <source>
        <dbReference type="PROSITE-ProRule" id="PRU00175"/>
    </source>
</evidence>
<dbReference type="GO" id="GO:0043021">
    <property type="term" value="F:ribonucleoprotein complex binding"/>
    <property type="evidence" value="ECO:0007669"/>
    <property type="project" value="TreeGrafter"/>
</dbReference>
<keyword evidence="2 4" id="KW-0863">Zinc-finger</keyword>
<reference evidence="7" key="2">
    <citation type="submission" date="2025-09" db="UniProtKB">
        <authorList>
            <consortium name="Ensembl"/>
        </authorList>
    </citation>
    <scope>IDENTIFICATION</scope>
</reference>
<feature type="region of interest" description="Disordered" evidence="5">
    <location>
        <begin position="98"/>
        <end position="119"/>
    </location>
</feature>
<dbReference type="InterPro" id="IPR013083">
    <property type="entry name" value="Znf_RING/FYVE/PHD"/>
</dbReference>
<evidence type="ECO:0000259" key="6">
    <source>
        <dbReference type="PROSITE" id="PS50089"/>
    </source>
</evidence>
<dbReference type="InterPro" id="IPR017907">
    <property type="entry name" value="Znf_RING_CS"/>
</dbReference>
<dbReference type="PROSITE" id="PS50089">
    <property type="entry name" value="ZF_RING_2"/>
    <property type="match status" value="1"/>
</dbReference>
<dbReference type="PANTHER" id="PTHR25465">
    <property type="entry name" value="B-BOX DOMAIN CONTAINING"/>
    <property type="match status" value="1"/>
</dbReference>
<dbReference type="InterPro" id="IPR001841">
    <property type="entry name" value="Znf_RING"/>
</dbReference>
<reference evidence="7" key="1">
    <citation type="submission" date="2025-08" db="UniProtKB">
        <authorList>
            <consortium name="Ensembl"/>
        </authorList>
    </citation>
    <scope>IDENTIFICATION</scope>
</reference>
<dbReference type="Gene3D" id="3.30.40.10">
    <property type="entry name" value="Zinc/RING finger domain, C3HC4 (zinc finger)"/>
    <property type="match status" value="1"/>
</dbReference>
<dbReference type="Proteomes" id="UP000694564">
    <property type="component" value="Chromosome 3"/>
</dbReference>
<dbReference type="Pfam" id="PF15227">
    <property type="entry name" value="zf-C3HC4_4"/>
    <property type="match status" value="1"/>
</dbReference>
<dbReference type="GO" id="GO:0005737">
    <property type="term" value="C:cytoplasm"/>
    <property type="evidence" value="ECO:0007669"/>
    <property type="project" value="TreeGrafter"/>
</dbReference>
<dbReference type="SUPFAM" id="SSF57850">
    <property type="entry name" value="RING/U-box"/>
    <property type="match status" value="1"/>
</dbReference>
<dbReference type="Ensembl" id="ENSSVLT00005023307.1">
    <property type="protein sequence ID" value="ENSSVLP00005020916.1"/>
    <property type="gene ID" value="ENSSVLG00005016571.1"/>
</dbReference>
<proteinExistence type="predicted"/>
<evidence type="ECO:0000256" key="2">
    <source>
        <dbReference type="ARBA" id="ARBA00022771"/>
    </source>
</evidence>
<dbReference type="PROSITE" id="PS00518">
    <property type="entry name" value="ZF_RING_1"/>
    <property type="match status" value="1"/>
</dbReference>
<dbReference type="SMART" id="SM00184">
    <property type="entry name" value="RING"/>
    <property type="match status" value="1"/>
</dbReference>
<dbReference type="PANTHER" id="PTHR25465:SF41">
    <property type="entry name" value="E3 UBIQUITIN-PROTEIN LIGASE RNF135"/>
    <property type="match status" value="1"/>
</dbReference>
<dbReference type="GO" id="GO:0045088">
    <property type="term" value="P:regulation of innate immune response"/>
    <property type="evidence" value="ECO:0007669"/>
    <property type="project" value="TreeGrafter"/>
</dbReference>
<gene>
    <name evidence="7" type="primary">RNF135</name>
</gene>
<dbReference type="FunFam" id="3.30.40.10:FF:000545">
    <property type="entry name" value="E3 ubiquitin-protein ligase RNF135"/>
    <property type="match status" value="1"/>
</dbReference>
<name>A0A8D2D8Z5_SCIVU</name>
<protein>
    <submittedName>
        <fullName evidence="7">Ring finger protein 135</fullName>
    </submittedName>
</protein>
<dbReference type="InterPro" id="IPR051051">
    <property type="entry name" value="E3_ubiq-ligase_TRIM/RNF"/>
</dbReference>
<accession>A0A8D2D8Z5</accession>
<keyword evidence="8" id="KW-1185">Reference proteome</keyword>
<evidence type="ECO:0000313" key="8">
    <source>
        <dbReference type="Proteomes" id="UP000694564"/>
    </source>
</evidence>
<dbReference type="OrthoDB" id="6270329at2759"/>
<organism evidence="7 8">
    <name type="scientific">Sciurus vulgaris</name>
    <name type="common">Eurasian red squirrel</name>
    <dbReference type="NCBI Taxonomy" id="55149"/>
    <lineage>
        <taxon>Eukaryota</taxon>
        <taxon>Metazoa</taxon>
        <taxon>Chordata</taxon>
        <taxon>Craniata</taxon>
        <taxon>Vertebrata</taxon>
        <taxon>Euteleostomi</taxon>
        <taxon>Mammalia</taxon>
        <taxon>Eutheria</taxon>
        <taxon>Euarchontoglires</taxon>
        <taxon>Glires</taxon>
        <taxon>Rodentia</taxon>
        <taxon>Sciuromorpha</taxon>
        <taxon>Sciuridae</taxon>
        <taxon>Sciurinae</taxon>
        <taxon>Sciurini</taxon>
        <taxon>Sciurus</taxon>
    </lineage>
</organism>
<evidence type="ECO:0000256" key="1">
    <source>
        <dbReference type="ARBA" id="ARBA00022723"/>
    </source>
</evidence>
<evidence type="ECO:0000313" key="7">
    <source>
        <dbReference type="Ensembl" id="ENSSVLP00005020916.1"/>
    </source>
</evidence>
<evidence type="ECO:0000256" key="5">
    <source>
        <dbReference type="SAM" id="MobiDB-lite"/>
    </source>
</evidence>
<keyword evidence="3" id="KW-0862">Zinc</keyword>
<dbReference type="AlphaFoldDB" id="A0A8D2D8Z5"/>
<dbReference type="GO" id="GO:0004842">
    <property type="term" value="F:ubiquitin-protein transferase activity"/>
    <property type="evidence" value="ECO:0007669"/>
    <property type="project" value="TreeGrafter"/>
</dbReference>
<evidence type="ECO:0000256" key="3">
    <source>
        <dbReference type="ARBA" id="ARBA00022833"/>
    </source>
</evidence>
<sequence>MAGPGSSVAIPVWLTEEDLSCIICHGLLTSPVTLHCGHSFCCNCLRKAWGARGTGVAGHLWACPTCREGAAQRPPLRKNTLLQYLADRYSRALSELEAGSAGPESGHGSAAGTQHRPAPPRWNSQKLCLPLHCLIRAARNLGGPLVLLSGSAIQPLTW</sequence>
<keyword evidence="1" id="KW-0479">Metal-binding</keyword>
<feature type="domain" description="RING-type" evidence="6">
    <location>
        <begin position="21"/>
        <end position="67"/>
    </location>
</feature>